<dbReference type="EMBL" id="JBBJBU010000004">
    <property type="protein sequence ID" value="KAK7205677.1"/>
    <property type="molecule type" value="Genomic_DNA"/>
</dbReference>
<evidence type="ECO:0000256" key="7">
    <source>
        <dbReference type="ARBA" id="ARBA00022801"/>
    </source>
</evidence>
<dbReference type="RefSeq" id="XP_064768710.1">
    <property type="nucleotide sequence ID" value="XM_064912350.1"/>
</dbReference>
<evidence type="ECO:0000313" key="13">
    <source>
        <dbReference type="EMBL" id="KAK7205677.1"/>
    </source>
</evidence>
<comment type="similarity">
    <text evidence="3">Belongs to the peptidase M24 family.</text>
</comment>
<dbReference type="PANTHER" id="PTHR10804">
    <property type="entry name" value="PROTEASE FAMILY M24 METHIONYL AMINOPEPTIDASE, AMINOPEPTIDASE P"/>
    <property type="match status" value="1"/>
</dbReference>
<evidence type="ECO:0000256" key="5">
    <source>
        <dbReference type="ARBA" id="ARBA00022670"/>
    </source>
</evidence>
<organism evidence="13 14">
    <name type="scientific">Myxozyma melibiosi</name>
    <dbReference type="NCBI Taxonomy" id="54550"/>
    <lineage>
        <taxon>Eukaryota</taxon>
        <taxon>Fungi</taxon>
        <taxon>Dikarya</taxon>
        <taxon>Ascomycota</taxon>
        <taxon>Saccharomycotina</taxon>
        <taxon>Lipomycetes</taxon>
        <taxon>Lipomycetales</taxon>
        <taxon>Lipomycetaceae</taxon>
        <taxon>Myxozyma</taxon>
    </lineage>
</organism>
<dbReference type="Gene3D" id="3.90.230.10">
    <property type="entry name" value="Creatinase/methionine aminopeptidase superfamily"/>
    <property type="match status" value="1"/>
</dbReference>
<evidence type="ECO:0000256" key="2">
    <source>
        <dbReference type="ARBA" id="ARBA00004496"/>
    </source>
</evidence>
<keyword evidence="4" id="KW-0963">Cytoplasm</keyword>
<keyword evidence="9" id="KW-0539">Nucleus</keyword>
<evidence type="ECO:0000256" key="10">
    <source>
        <dbReference type="ARBA" id="ARBA00026155"/>
    </source>
</evidence>
<dbReference type="Proteomes" id="UP001498771">
    <property type="component" value="Unassembled WGS sequence"/>
</dbReference>
<accession>A0ABR1F794</accession>
<dbReference type="InterPro" id="IPR047113">
    <property type="entry name" value="PA2G4/ARX1"/>
</dbReference>
<evidence type="ECO:0000256" key="9">
    <source>
        <dbReference type="ARBA" id="ARBA00023242"/>
    </source>
</evidence>
<evidence type="ECO:0000256" key="4">
    <source>
        <dbReference type="ARBA" id="ARBA00022490"/>
    </source>
</evidence>
<dbReference type="PANTHER" id="PTHR10804:SF102">
    <property type="entry name" value="METALLOPROTEASE ARX1-RELATED"/>
    <property type="match status" value="1"/>
</dbReference>
<keyword evidence="14" id="KW-1185">Reference proteome</keyword>
<protein>
    <recommendedName>
        <fullName evidence="10">Probable metalloprotease ARX1</fullName>
    </recommendedName>
    <alternativeName>
        <fullName evidence="11">Associated with ribosomal export complex protein 1</fullName>
    </alternativeName>
</protein>
<gene>
    <name evidence="13" type="ORF">BZA70DRAFT_276770</name>
</gene>
<dbReference type="GeneID" id="90037862"/>
<dbReference type="InterPro" id="IPR036005">
    <property type="entry name" value="Creatinase/aminopeptidase-like"/>
</dbReference>
<name>A0ABR1F794_9ASCO</name>
<keyword evidence="8" id="KW-0482">Metalloprotease</keyword>
<evidence type="ECO:0000313" key="14">
    <source>
        <dbReference type="Proteomes" id="UP001498771"/>
    </source>
</evidence>
<keyword evidence="7" id="KW-0378">Hydrolase</keyword>
<evidence type="ECO:0000256" key="3">
    <source>
        <dbReference type="ARBA" id="ARBA00007319"/>
    </source>
</evidence>
<evidence type="ECO:0000256" key="11">
    <source>
        <dbReference type="ARBA" id="ARBA00033475"/>
    </source>
</evidence>
<comment type="caution">
    <text evidence="13">The sequence shown here is derived from an EMBL/GenBank/DDBJ whole genome shotgun (WGS) entry which is preliminary data.</text>
</comment>
<evidence type="ECO:0000256" key="6">
    <source>
        <dbReference type="ARBA" id="ARBA00022723"/>
    </source>
</evidence>
<dbReference type="InterPro" id="IPR036388">
    <property type="entry name" value="WH-like_DNA-bd_sf"/>
</dbReference>
<reference evidence="13 14" key="1">
    <citation type="submission" date="2024-03" db="EMBL/GenBank/DDBJ databases">
        <title>Genome-scale model development and genomic sequencing of the oleaginous clade Lipomyces.</title>
        <authorList>
            <consortium name="Lawrence Berkeley National Laboratory"/>
            <person name="Czajka J.J."/>
            <person name="Han Y."/>
            <person name="Kim J."/>
            <person name="Mondo S.J."/>
            <person name="Hofstad B.A."/>
            <person name="Robles A."/>
            <person name="Haridas S."/>
            <person name="Riley R."/>
            <person name="LaButti K."/>
            <person name="Pangilinan J."/>
            <person name="Andreopoulos W."/>
            <person name="Lipzen A."/>
            <person name="Yan J."/>
            <person name="Wang M."/>
            <person name="Ng V."/>
            <person name="Grigoriev I.V."/>
            <person name="Spatafora J.W."/>
            <person name="Magnuson J.K."/>
            <person name="Baker S.E."/>
            <person name="Pomraning K.R."/>
        </authorList>
    </citation>
    <scope>NUCLEOTIDE SEQUENCE [LARGE SCALE GENOMIC DNA]</scope>
    <source>
        <strain evidence="13 14">Phaff 52-87</strain>
    </source>
</reference>
<sequence>MSDTQEIMLVDAEQQQAGESQDLKNYVASVDAPIALKYIAAGRIAQSVVSVLVREISEQRLSNVFDICAVGNYLVEEECGKIFKNVEEKGVANPTCVDVNNCIWGYSPVERENAYVLTNGDIAKISLGVHIDGYSSLVTHTLVVLPTVPVLEQTAPTTGVVADVVCATHLATEAVVTLLGTTLQHAGTPSGFFGARKVNGLRIKEVVENVAKAFKVKILPGSQVRRIKRFLVGQDTVHEVDVKGYAWGALSIEEATDDPEEGDLKKLIDSEAAPELGEAWVVDLAMCSFSGLQADLNPRNEFQVSRRTIKPHRALKPTIFTRDYSKSLSMKLKSARGVLTEIDNRKSVFPFHLSALETEGAPLGVAALVKMGILSPATVFTVQGAPGTPVSSRTRTTVLLAPSVKYGGELVRLSGGEIAPSWVHSEYEITDAEILELLDEKRAGVRVRNIGAVELEVPALEGEEEDAAMEIE</sequence>
<comment type="function">
    <text evidence="12">Probable metalloprotease involved in proper assembly of pre-ribosomal particles during the biogenesis of the 60S ribosomal subunit. Accompanies the pre-60S particles to the cytoplasm.</text>
</comment>
<keyword evidence="6" id="KW-0479">Metal-binding</keyword>
<proteinExistence type="inferred from homology"/>
<dbReference type="Gene3D" id="1.10.10.10">
    <property type="entry name" value="Winged helix-like DNA-binding domain superfamily/Winged helix DNA-binding domain"/>
    <property type="match status" value="1"/>
</dbReference>
<keyword evidence="5" id="KW-0645">Protease</keyword>
<evidence type="ECO:0000256" key="12">
    <source>
        <dbReference type="ARBA" id="ARBA00034680"/>
    </source>
</evidence>
<dbReference type="SUPFAM" id="SSF55920">
    <property type="entry name" value="Creatinase/aminopeptidase"/>
    <property type="match status" value="1"/>
</dbReference>
<comment type="subcellular location">
    <subcellularLocation>
        <location evidence="2">Cytoplasm</location>
    </subcellularLocation>
    <subcellularLocation>
        <location evidence="1">Nucleus</location>
    </subcellularLocation>
</comment>
<evidence type="ECO:0000256" key="8">
    <source>
        <dbReference type="ARBA" id="ARBA00023049"/>
    </source>
</evidence>
<evidence type="ECO:0000256" key="1">
    <source>
        <dbReference type="ARBA" id="ARBA00004123"/>
    </source>
</evidence>